<keyword evidence="3" id="KW-1185">Reference proteome</keyword>
<dbReference type="AlphaFoldDB" id="A0A964E6J8"/>
<dbReference type="RefSeq" id="WP_227310573.1">
    <property type="nucleotide sequence ID" value="NZ_JAESVA010000017.1"/>
</dbReference>
<organism evidence="2 3">
    <name type="scientific">Acidisoma cellulosilyticum</name>
    <dbReference type="NCBI Taxonomy" id="2802395"/>
    <lineage>
        <taxon>Bacteria</taxon>
        <taxon>Pseudomonadati</taxon>
        <taxon>Pseudomonadota</taxon>
        <taxon>Alphaproteobacteria</taxon>
        <taxon>Acetobacterales</taxon>
        <taxon>Acidocellaceae</taxon>
        <taxon>Acidisoma</taxon>
    </lineage>
</organism>
<evidence type="ECO:0000256" key="1">
    <source>
        <dbReference type="SAM" id="MobiDB-lite"/>
    </source>
</evidence>
<dbReference type="Proteomes" id="UP000721844">
    <property type="component" value="Unassembled WGS sequence"/>
</dbReference>
<comment type="caution">
    <text evidence="2">The sequence shown here is derived from an EMBL/GenBank/DDBJ whole genome shotgun (WGS) entry which is preliminary data.</text>
</comment>
<proteinExistence type="predicted"/>
<feature type="compositionally biased region" description="Low complexity" evidence="1">
    <location>
        <begin position="112"/>
        <end position="136"/>
    </location>
</feature>
<protein>
    <submittedName>
        <fullName evidence="2">Uncharacterized protein</fullName>
    </submittedName>
</protein>
<evidence type="ECO:0000313" key="2">
    <source>
        <dbReference type="EMBL" id="MCB8883830.1"/>
    </source>
</evidence>
<sequence length="168" mass="17604">MADMAQPRVFTLNITRPDPFPSDGGQEITLAYDKGSQTLAGNVKSNSIAIALDAITFPPFLHGFTAGNSLFIKASGLEAEKVDLTGTSAAISKLGQCTEAADFTQLPPPWHAPTAAGVATASTSSSSADTDQPSPQEKALDHYKSAPLATGVFSGKPLSLFNKMCRFR</sequence>
<gene>
    <name evidence="2" type="ORF">ACELLULO517_26525</name>
</gene>
<accession>A0A964E6J8</accession>
<reference evidence="2 3" key="1">
    <citation type="journal article" date="2021" name="Microorganisms">
        <title>Acidisoma silvae sp. nov. and Acidisomacellulosilytica sp. nov., Two Acidophilic Bacteria Isolated from Decaying Wood, Hydrolyzing Cellulose and Producing Poly-3-hydroxybutyrate.</title>
        <authorList>
            <person name="Mieszkin S."/>
            <person name="Pouder E."/>
            <person name="Uroz S."/>
            <person name="Simon-Colin C."/>
            <person name="Alain K."/>
        </authorList>
    </citation>
    <scope>NUCLEOTIDE SEQUENCE [LARGE SCALE GENOMIC DNA]</scope>
    <source>
        <strain evidence="2 3">HW T5.17</strain>
    </source>
</reference>
<name>A0A964E6J8_9PROT</name>
<dbReference type="EMBL" id="JAESVA010000017">
    <property type="protein sequence ID" value="MCB8883830.1"/>
    <property type="molecule type" value="Genomic_DNA"/>
</dbReference>
<evidence type="ECO:0000313" key="3">
    <source>
        <dbReference type="Proteomes" id="UP000721844"/>
    </source>
</evidence>
<feature type="region of interest" description="Disordered" evidence="1">
    <location>
        <begin position="112"/>
        <end position="139"/>
    </location>
</feature>